<dbReference type="EMBL" id="CAWUHC010000164">
    <property type="protein sequence ID" value="CAK7236724.1"/>
    <property type="molecule type" value="Genomic_DNA"/>
</dbReference>
<proteinExistence type="predicted"/>
<dbReference type="Proteomes" id="UP001642406">
    <property type="component" value="Unassembled WGS sequence"/>
</dbReference>
<keyword evidence="3" id="KW-1185">Reference proteome</keyword>
<comment type="caution">
    <text evidence="2">The sequence shown here is derived from an EMBL/GenBank/DDBJ whole genome shotgun (WGS) entry which is preliminary data.</text>
</comment>
<gene>
    <name evidence="2" type="ORF">SBRCBS47491_009735</name>
</gene>
<reference evidence="2 3" key="1">
    <citation type="submission" date="2024-01" db="EMBL/GenBank/DDBJ databases">
        <authorList>
            <person name="Allen C."/>
            <person name="Tagirdzhanova G."/>
        </authorList>
    </citation>
    <scope>NUCLEOTIDE SEQUENCE [LARGE SCALE GENOMIC DNA]</scope>
</reference>
<name>A0ABP0CX67_9PEZI</name>
<protein>
    <submittedName>
        <fullName evidence="2">Uncharacterized protein</fullName>
    </submittedName>
</protein>
<evidence type="ECO:0000313" key="3">
    <source>
        <dbReference type="Proteomes" id="UP001642406"/>
    </source>
</evidence>
<sequence>MASNETNNVPIDISNIPRPTRSVQPNCMAYTDDKGVQHRIYLPQGSLKTASDLLLSKRWDELAKYEPYTNQGYKEEDYKTMEDAKESE</sequence>
<accession>A0ABP0CX67</accession>
<evidence type="ECO:0000256" key="1">
    <source>
        <dbReference type="SAM" id="MobiDB-lite"/>
    </source>
</evidence>
<evidence type="ECO:0000313" key="2">
    <source>
        <dbReference type="EMBL" id="CAK7236724.1"/>
    </source>
</evidence>
<feature type="region of interest" description="Disordered" evidence="1">
    <location>
        <begin position="1"/>
        <end position="24"/>
    </location>
</feature>
<organism evidence="2 3">
    <name type="scientific">Sporothrix bragantina</name>
    <dbReference type="NCBI Taxonomy" id="671064"/>
    <lineage>
        <taxon>Eukaryota</taxon>
        <taxon>Fungi</taxon>
        <taxon>Dikarya</taxon>
        <taxon>Ascomycota</taxon>
        <taxon>Pezizomycotina</taxon>
        <taxon>Sordariomycetes</taxon>
        <taxon>Sordariomycetidae</taxon>
        <taxon>Ophiostomatales</taxon>
        <taxon>Ophiostomataceae</taxon>
        <taxon>Sporothrix</taxon>
    </lineage>
</organism>